<dbReference type="GO" id="GO:0042276">
    <property type="term" value="P:error-prone translesion synthesis"/>
    <property type="evidence" value="ECO:0007669"/>
    <property type="project" value="TreeGrafter"/>
</dbReference>
<dbReference type="PANTHER" id="PTHR11076:SF33">
    <property type="entry name" value="DNA POLYMERASE KAPPA"/>
    <property type="match status" value="1"/>
</dbReference>
<evidence type="ECO:0000256" key="1">
    <source>
        <dbReference type="ARBA" id="ARBA00004496"/>
    </source>
</evidence>
<comment type="caution">
    <text evidence="18">The sequence shown here is derived from an EMBL/GenBank/DDBJ whole genome shotgun (WGS) entry which is preliminary data.</text>
</comment>
<dbReference type="HAMAP" id="MF_01113">
    <property type="entry name" value="DNApol_IV"/>
    <property type="match status" value="1"/>
</dbReference>
<dbReference type="InterPro" id="IPR001126">
    <property type="entry name" value="UmuC"/>
</dbReference>
<evidence type="ECO:0000256" key="5">
    <source>
        <dbReference type="ARBA" id="ARBA00022679"/>
    </source>
</evidence>
<keyword evidence="4 16" id="KW-0963">Cytoplasm</keyword>
<dbReference type="GO" id="GO:0006281">
    <property type="term" value="P:DNA repair"/>
    <property type="evidence" value="ECO:0007669"/>
    <property type="project" value="UniProtKB-UniRule"/>
</dbReference>
<keyword evidence="9 16" id="KW-0227">DNA damage</keyword>
<keyword evidence="13 16" id="KW-0234">DNA repair</keyword>
<comment type="cofactor">
    <cofactor evidence="16">
        <name>Mg(2+)</name>
        <dbReference type="ChEBI" id="CHEBI:18420"/>
    </cofactor>
    <text evidence="16">Binds 2 magnesium ions per subunit.</text>
</comment>
<evidence type="ECO:0000256" key="10">
    <source>
        <dbReference type="ARBA" id="ARBA00022842"/>
    </source>
</evidence>
<dbReference type="SUPFAM" id="SSF56672">
    <property type="entry name" value="DNA/RNA polymerases"/>
    <property type="match status" value="1"/>
</dbReference>
<dbReference type="InterPro" id="IPR022880">
    <property type="entry name" value="DNApol_IV"/>
</dbReference>
<dbReference type="InterPro" id="IPR053848">
    <property type="entry name" value="IMS_HHH_1"/>
</dbReference>
<dbReference type="NCBIfam" id="NF002677">
    <property type="entry name" value="PRK02406.1"/>
    <property type="match status" value="1"/>
</dbReference>
<organism evidence="18 19">
    <name type="scientific">Klugiella xanthotipulae</name>
    <dbReference type="NCBI Taxonomy" id="244735"/>
    <lineage>
        <taxon>Bacteria</taxon>
        <taxon>Bacillati</taxon>
        <taxon>Actinomycetota</taxon>
        <taxon>Actinomycetes</taxon>
        <taxon>Micrococcales</taxon>
        <taxon>Microbacteriaceae</taxon>
        <taxon>Klugiella</taxon>
    </lineage>
</organism>
<dbReference type="Gene3D" id="1.10.150.20">
    <property type="entry name" value="5' to 3' exonuclease, C-terminal subdomain"/>
    <property type="match status" value="1"/>
</dbReference>
<comment type="subcellular location">
    <subcellularLocation>
        <location evidence="1 16">Cytoplasm</location>
    </subcellularLocation>
</comment>
<dbReference type="Proteomes" id="UP000318331">
    <property type="component" value="Unassembled WGS sequence"/>
</dbReference>
<gene>
    <name evidence="16" type="primary">dinB</name>
    <name evidence="18" type="ORF">FB466_2037</name>
</gene>
<accession>A0A543HRZ8</accession>
<evidence type="ECO:0000256" key="14">
    <source>
        <dbReference type="ARBA" id="ARBA00025589"/>
    </source>
</evidence>
<reference evidence="18 19" key="1">
    <citation type="submission" date="2019-06" db="EMBL/GenBank/DDBJ databases">
        <title>Sequencing the genomes of 1000 actinobacteria strains.</title>
        <authorList>
            <person name="Klenk H.-P."/>
        </authorList>
    </citation>
    <scope>NUCLEOTIDE SEQUENCE [LARGE SCALE GENOMIC DNA]</scope>
    <source>
        <strain evidence="18 19">DSM 18031</strain>
    </source>
</reference>
<dbReference type="EC" id="2.7.7.7" evidence="16"/>
<comment type="similarity">
    <text evidence="2 16">Belongs to the DNA polymerase type-Y family.</text>
</comment>
<evidence type="ECO:0000256" key="12">
    <source>
        <dbReference type="ARBA" id="ARBA00023125"/>
    </source>
</evidence>
<dbReference type="AlphaFoldDB" id="A0A543HRZ8"/>
<feature type="binding site" evidence="16">
    <location>
        <position position="108"/>
    </location>
    <ligand>
        <name>Mg(2+)</name>
        <dbReference type="ChEBI" id="CHEBI:18420"/>
    </ligand>
</feature>
<dbReference type="InterPro" id="IPR017961">
    <property type="entry name" value="DNA_pol_Y-fam_little_finger"/>
</dbReference>
<evidence type="ECO:0000256" key="13">
    <source>
        <dbReference type="ARBA" id="ARBA00023204"/>
    </source>
</evidence>
<dbReference type="Pfam" id="PF00817">
    <property type="entry name" value="IMS"/>
    <property type="match status" value="1"/>
</dbReference>
<evidence type="ECO:0000256" key="16">
    <source>
        <dbReference type="HAMAP-Rule" id="MF_01113"/>
    </source>
</evidence>
<keyword evidence="6 16" id="KW-0548">Nucleotidyltransferase</keyword>
<evidence type="ECO:0000256" key="6">
    <source>
        <dbReference type="ARBA" id="ARBA00022695"/>
    </source>
</evidence>
<dbReference type="Gene3D" id="3.40.1170.60">
    <property type="match status" value="1"/>
</dbReference>
<evidence type="ECO:0000313" key="19">
    <source>
        <dbReference type="Proteomes" id="UP000318331"/>
    </source>
</evidence>
<dbReference type="GO" id="GO:0003684">
    <property type="term" value="F:damaged DNA binding"/>
    <property type="evidence" value="ECO:0007669"/>
    <property type="project" value="InterPro"/>
</dbReference>
<feature type="domain" description="UmuC" evidence="17">
    <location>
        <begin position="10"/>
        <end position="190"/>
    </location>
</feature>
<keyword evidence="8 16" id="KW-0479">Metal-binding</keyword>
<sequence>MTHERSEASILHIDLDAFFASVELLDKPELRGQPAVVASPTGRSVVTSATYEARRFGIHSAQPLAQAQRLCPHVIVLPPHMELYREASRRVMAIFRDITPLVEQLSIDEAFLDVAGARHLFGSPAEIAALVRARVRAGTGLTCSVGAASTKFVAKVASQRAKPNGVLVIEPHLTLDFLHPLPVGALWGVGGVTGEHLRTFGVKTIGDLAELPLGTLQRAVGDASARALHELAHGRDLRLVTPERDEKSISNEVTFEYDVADAEIIRRQLLQLSLKVGARLRTAHLVARTVGIKLRWDDFRTITRSRTLGEPTSVGRQIYTEAAAAFDELKFAGRRVRLVGVRAGNLVAGDGASAALWDPYERWREAENVMDDAIRRFGPHTVTAAALMKKPGRMVDPRTEG</sequence>
<dbReference type="Gene3D" id="3.30.1490.100">
    <property type="entry name" value="DNA polymerase, Y-family, little finger domain"/>
    <property type="match status" value="1"/>
</dbReference>
<keyword evidence="3 16" id="KW-0515">Mutator protein</keyword>
<dbReference type="RefSeq" id="WP_141918217.1">
    <property type="nucleotide sequence ID" value="NZ_BAAAYS010000016.1"/>
</dbReference>
<keyword evidence="7 16" id="KW-0235">DNA replication</keyword>
<evidence type="ECO:0000256" key="3">
    <source>
        <dbReference type="ARBA" id="ARBA00022457"/>
    </source>
</evidence>
<dbReference type="PANTHER" id="PTHR11076">
    <property type="entry name" value="DNA REPAIR POLYMERASE UMUC / TRANSFERASE FAMILY MEMBER"/>
    <property type="match status" value="1"/>
</dbReference>
<protein>
    <recommendedName>
        <fullName evidence="16">DNA polymerase IV</fullName>
        <shortName evidence="16">Pol IV</shortName>
        <ecNumber evidence="16">2.7.7.7</ecNumber>
    </recommendedName>
</protein>
<comment type="catalytic activity">
    <reaction evidence="15 16">
        <text>DNA(n) + a 2'-deoxyribonucleoside 5'-triphosphate = DNA(n+1) + diphosphate</text>
        <dbReference type="Rhea" id="RHEA:22508"/>
        <dbReference type="Rhea" id="RHEA-COMP:17339"/>
        <dbReference type="Rhea" id="RHEA-COMP:17340"/>
        <dbReference type="ChEBI" id="CHEBI:33019"/>
        <dbReference type="ChEBI" id="CHEBI:61560"/>
        <dbReference type="ChEBI" id="CHEBI:173112"/>
        <dbReference type="EC" id="2.7.7.7"/>
    </reaction>
</comment>
<dbReference type="InterPro" id="IPR036775">
    <property type="entry name" value="DNA_pol_Y-fam_lit_finger_sf"/>
</dbReference>
<name>A0A543HRZ8_9MICO</name>
<dbReference type="GO" id="GO:0000287">
    <property type="term" value="F:magnesium ion binding"/>
    <property type="evidence" value="ECO:0007669"/>
    <property type="project" value="UniProtKB-UniRule"/>
</dbReference>
<dbReference type="InterPro" id="IPR043128">
    <property type="entry name" value="Rev_trsase/Diguanyl_cyclase"/>
</dbReference>
<dbReference type="Pfam" id="PF21999">
    <property type="entry name" value="IMS_HHH_1"/>
    <property type="match status" value="1"/>
</dbReference>
<comment type="function">
    <text evidence="14 16">Poorly processive, error-prone DNA polymerase involved in untargeted mutagenesis. Copies undamaged DNA at stalled replication forks, which arise in vivo from mismatched or misaligned primer ends. These misaligned primers can be extended by PolIV. Exhibits no 3'-5' exonuclease (proofreading) activity. May be involved in translesional synthesis, in conjunction with the beta clamp from PolIII.</text>
</comment>
<evidence type="ECO:0000256" key="7">
    <source>
        <dbReference type="ARBA" id="ARBA00022705"/>
    </source>
</evidence>
<evidence type="ECO:0000256" key="9">
    <source>
        <dbReference type="ARBA" id="ARBA00022763"/>
    </source>
</evidence>
<evidence type="ECO:0000256" key="2">
    <source>
        <dbReference type="ARBA" id="ARBA00010945"/>
    </source>
</evidence>
<keyword evidence="11 16" id="KW-0239">DNA-directed DNA polymerase</keyword>
<keyword evidence="10 16" id="KW-0460">Magnesium</keyword>
<proteinExistence type="inferred from homology"/>
<dbReference type="CDD" id="cd03586">
    <property type="entry name" value="PolY_Pol_IV_kappa"/>
    <property type="match status" value="1"/>
</dbReference>
<feature type="site" description="Substrate discrimination" evidence="16">
    <location>
        <position position="19"/>
    </location>
</feature>
<evidence type="ECO:0000256" key="11">
    <source>
        <dbReference type="ARBA" id="ARBA00022932"/>
    </source>
</evidence>
<keyword evidence="12 16" id="KW-0238">DNA-binding</keyword>
<evidence type="ECO:0000256" key="4">
    <source>
        <dbReference type="ARBA" id="ARBA00022490"/>
    </source>
</evidence>
<feature type="active site" evidence="16">
    <location>
        <position position="109"/>
    </location>
</feature>
<keyword evidence="19" id="KW-1185">Reference proteome</keyword>
<evidence type="ECO:0000256" key="8">
    <source>
        <dbReference type="ARBA" id="ARBA00022723"/>
    </source>
</evidence>
<dbReference type="GO" id="GO:0003887">
    <property type="term" value="F:DNA-directed DNA polymerase activity"/>
    <property type="evidence" value="ECO:0007669"/>
    <property type="project" value="UniProtKB-UniRule"/>
</dbReference>
<dbReference type="Pfam" id="PF11799">
    <property type="entry name" value="IMS_C"/>
    <property type="match status" value="1"/>
</dbReference>
<comment type="subunit">
    <text evidence="16">Monomer.</text>
</comment>
<dbReference type="PROSITE" id="PS50173">
    <property type="entry name" value="UMUC"/>
    <property type="match status" value="1"/>
</dbReference>
<dbReference type="GO" id="GO:0005829">
    <property type="term" value="C:cytosol"/>
    <property type="evidence" value="ECO:0007669"/>
    <property type="project" value="TreeGrafter"/>
</dbReference>
<keyword evidence="5 16" id="KW-0808">Transferase</keyword>
<feature type="binding site" evidence="16">
    <location>
        <position position="14"/>
    </location>
    <ligand>
        <name>Mg(2+)</name>
        <dbReference type="ChEBI" id="CHEBI:18420"/>
    </ligand>
</feature>
<dbReference type="NCBIfam" id="NF003015">
    <property type="entry name" value="PRK03858.1"/>
    <property type="match status" value="1"/>
</dbReference>
<dbReference type="OrthoDB" id="9808813at2"/>
<dbReference type="GO" id="GO:0006261">
    <property type="term" value="P:DNA-templated DNA replication"/>
    <property type="evidence" value="ECO:0007669"/>
    <property type="project" value="UniProtKB-UniRule"/>
</dbReference>
<dbReference type="InterPro" id="IPR050116">
    <property type="entry name" value="DNA_polymerase-Y"/>
</dbReference>
<dbReference type="InterPro" id="IPR043502">
    <property type="entry name" value="DNA/RNA_pol_sf"/>
</dbReference>
<dbReference type="SUPFAM" id="SSF100879">
    <property type="entry name" value="Lesion bypass DNA polymerase (Y-family), little finger domain"/>
    <property type="match status" value="1"/>
</dbReference>
<evidence type="ECO:0000313" key="18">
    <source>
        <dbReference type="EMBL" id="TQM61108.1"/>
    </source>
</evidence>
<dbReference type="Gene3D" id="3.30.70.270">
    <property type="match status" value="1"/>
</dbReference>
<evidence type="ECO:0000256" key="15">
    <source>
        <dbReference type="ARBA" id="ARBA00049244"/>
    </source>
</evidence>
<dbReference type="GO" id="GO:0009432">
    <property type="term" value="P:SOS response"/>
    <property type="evidence" value="ECO:0007669"/>
    <property type="project" value="TreeGrafter"/>
</dbReference>
<dbReference type="EMBL" id="VFPN01000003">
    <property type="protein sequence ID" value="TQM61108.1"/>
    <property type="molecule type" value="Genomic_DNA"/>
</dbReference>
<evidence type="ECO:0000259" key="17">
    <source>
        <dbReference type="PROSITE" id="PS50173"/>
    </source>
</evidence>